<keyword evidence="2" id="KW-0240">DNA-directed RNA polymerase</keyword>
<dbReference type="EMBL" id="FZOR01000045">
    <property type="protein sequence ID" value="SNT56618.1"/>
    <property type="molecule type" value="Genomic_DNA"/>
</dbReference>
<dbReference type="Gene3D" id="1.10.10.10">
    <property type="entry name" value="Winged helix-like DNA-binding domain superfamily/Winged helix DNA-binding domain"/>
    <property type="match status" value="1"/>
</dbReference>
<dbReference type="GO" id="GO:0003700">
    <property type="term" value="F:DNA-binding transcription factor activity"/>
    <property type="evidence" value="ECO:0007669"/>
    <property type="project" value="InterPro"/>
</dbReference>
<feature type="domain" description="RNA polymerase sigma-70 region 2" evidence="1">
    <location>
        <begin position="36"/>
        <end position="90"/>
    </location>
</feature>
<dbReference type="Pfam" id="PF04542">
    <property type="entry name" value="Sigma70_r2"/>
    <property type="match status" value="1"/>
</dbReference>
<proteinExistence type="predicted"/>
<accession>A0A239NQE5</accession>
<name>A0A239NQE5_9ACTN</name>
<sequence>MTRYPDPEDAQDLNRARESFTRFYSEHRSLSLVVLRMALHGSGIEPDDIASRMWTKIWKGWCERGPVVEAPKAFVRQCARNAAIDALRTRTDLLLDTDQLESVAARQDADCGGLEPASSPGPCHPQVLLTDPRLIAAVQELTPIERLVVLTWVESVPPPTSAQIARILGVPSASTVRGHRMRALKKLRDIFDVPGTGQEG</sequence>
<dbReference type="GO" id="GO:0000428">
    <property type="term" value="C:DNA-directed RNA polymerase complex"/>
    <property type="evidence" value="ECO:0007669"/>
    <property type="project" value="UniProtKB-KW"/>
</dbReference>
<dbReference type="InterPro" id="IPR013325">
    <property type="entry name" value="RNA_pol_sigma_r2"/>
</dbReference>
<keyword evidence="3" id="KW-1185">Reference proteome</keyword>
<reference evidence="2 3" key="1">
    <citation type="submission" date="2017-06" db="EMBL/GenBank/DDBJ databases">
        <authorList>
            <person name="Kim H.J."/>
            <person name="Triplett B.A."/>
        </authorList>
    </citation>
    <scope>NUCLEOTIDE SEQUENCE [LARGE SCALE GENOMIC DNA]</scope>
    <source>
        <strain evidence="2 3">DSM 44715</strain>
    </source>
</reference>
<dbReference type="Gene3D" id="1.10.1740.10">
    <property type="match status" value="1"/>
</dbReference>
<evidence type="ECO:0000259" key="1">
    <source>
        <dbReference type="Pfam" id="PF04542"/>
    </source>
</evidence>
<evidence type="ECO:0000313" key="2">
    <source>
        <dbReference type="EMBL" id="SNT56618.1"/>
    </source>
</evidence>
<dbReference type="InterPro" id="IPR013324">
    <property type="entry name" value="RNA_pol_sigma_r3/r4-like"/>
</dbReference>
<protein>
    <submittedName>
        <fullName evidence="2">DNA-directed RNA polymerase specialized sigma subunit, sigma24 family</fullName>
    </submittedName>
</protein>
<dbReference type="RefSeq" id="WP_179271820.1">
    <property type="nucleotide sequence ID" value="NZ_FZOR01000045.1"/>
</dbReference>
<keyword evidence="2" id="KW-0804">Transcription</keyword>
<dbReference type="Proteomes" id="UP000198318">
    <property type="component" value="Unassembled WGS sequence"/>
</dbReference>
<dbReference type="SUPFAM" id="SSF88946">
    <property type="entry name" value="Sigma2 domain of RNA polymerase sigma factors"/>
    <property type="match status" value="1"/>
</dbReference>
<evidence type="ECO:0000313" key="3">
    <source>
        <dbReference type="Proteomes" id="UP000198318"/>
    </source>
</evidence>
<organism evidence="2 3">
    <name type="scientific">Actinomadura meyerae</name>
    <dbReference type="NCBI Taxonomy" id="240840"/>
    <lineage>
        <taxon>Bacteria</taxon>
        <taxon>Bacillati</taxon>
        <taxon>Actinomycetota</taxon>
        <taxon>Actinomycetes</taxon>
        <taxon>Streptosporangiales</taxon>
        <taxon>Thermomonosporaceae</taxon>
        <taxon>Actinomadura</taxon>
    </lineage>
</organism>
<dbReference type="AlphaFoldDB" id="A0A239NQE5"/>
<dbReference type="InterPro" id="IPR007627">
    <property type="entry name" value="RNA_pol_sigma70_r2"/>
</dbReference>
<dbReference type="GO" id="GO:0006352">
    <property type="term" value="P:DNA-templated transcription initiation"/>
    <property type="evidence" value="ECO:0007669"/>
    <property type="project" value="InterPro"/>
</dbReference>
<gene>
    <name evidence="2" type="ORF">SAMN05443665_104559</name>
</gene>
<dbReference type="SUPFAM" id="SSF88659">
    <property type="entry name" value="Sigma3 and sigma4 domains of RNA polymerase sigma factors"/>
    <property type="match status" value="1"/>
</dbReference>
<dbReference type="InterPro" id="IPR036388">
    <property type="entry name" value="WH-like_DNA-bd_sf"/>
</dbReference>